<protein>
    <submittedName>
        <fullName evidence="3">Two tm domain protein</fullName>
    </submittedName>
</protein>
<evidence type="ECO:0000256" key="1">
    <source>
        <dbReference type="SAM" id="Phobius"/>
    </source>
</evidence>
<dbReference type="VEuPathDB" id="AmoebaDB:KM1_053660"/>
<sequence length="145" mass="16824">MFFKINNIIFLVFVYSCYANTFCCKYISGKECWCDSFQTCAKELAKNNTCGSFECTDYCYYSFPTTTAYNFAFLFFAFIFVIALLLATNCFCYYSGTLPYQSKLKTNDYNVTHDLNFNGPFEDEQTSTSLSISKEDENIYHPEIL</sequence>
<organism evidence="3 4">
    <name type="scientific">Entamoeba histolytica</name>
    <dbReference type="NCBI Taxonomy" id="5759"/>
    <lineage>
        <taxon>Eukaryota</taxon>
        <taxon>Amoebozoa</taxon>
        <taxon>Evosea</taxon>
        <taxon>Archamoebae</taxon>
        <taxon>Mastigamoebida</taxon>
        <taxon>Entamoebidae</taxon>
        <taxon>Entamoeba</taxon>
    </lineage>
</organism>
<evidence type="ECO:0000256" key="2">
    <source>
        <dbReference type="SAM" id="SignalP"/>
    </source>
</evidence>
<gene>
    <name evidence="3" type="ORF">CL6EHI_c00156</name>
</gene>
<dbReference type="PROSITE" id="PS51257">
    <property type="entry name" value="PROKAR_LIPOPROTEIN"/>
    <property type="match status" value="1"/>
</dbReference>
<dbReference type="Proteomes" id="UP000078387">
    <property type="component" value="Unassembled WGS sequence"/>
</dbReference>
<feature type="chain" id="PRO_5008039992" evidence="2">
    <location>
        <begin position="20"/>
        <end position="145"/>
    </location>
</feature>
<keyword evidence="1" id="KW-0812">Transmembrane</keyword>
<feature type="transmembrane region" description="Helical" evidence="1">
    <location>
        <begin position="71"/>
        <end position="94"/>
    </location>
</feature>
<name>A0A175K137_ENTHI</name>
<reference evidence="3 4" key="1">
    <citation type="submission" date="2016-05" db="EMBL/GenBank/DDBJ databases">
        <title>First whole genome sequencing of Entamoeba histolytica HM1:IMSS-clone-6.</title>
        <authorList>
            <person name="Mukherjee Avik.K."/>
            <person name="Izumyama S."/>
            <person name="Nakada-Tsukui K."/>
            <person name="Nozaki T."/>
        </authorList>
    </citation>
    <scope>NUCLEOTIDE SEQUENCE [LARGE SCALE GENOMIC DNA]</scope>
    <source>
        <strain evidence="3 4">HM1:IMSS clone 6</strain>
    </source>
</reference>
<keyword evidence="1" id="KW-1133">Transmembrane helix</keyword>
<evidence type="ECO:0000313" key="3">
    <source>
        <dbReference type="EMBL" id="GAT99303.1"/>
    </source>
</evidence>
<accession>A0A175K137</accession>
<dbReference type="AlphaFoldDB" id="A0A175K137"/>
<keyword evidence="1" id="KW-0472">Membrane</keyword>
<evidence type="ECO:0000313" key="4">
    <source>
        <dbReference type="Proteomes" id="UP000078387"/>
    </source>
</evidence>
<comment type="caution">
    <text evidence="3">The sequence shown here is derived from an EMBL/GenBank/DDBJ whole genome shotgun (WGS) entry which is preliminary data.</text>
</comment>
<proteinExistence type="predicted"/>
<feature type="signal peptide" evidence="2">
    <location>
        <begin position="1"/>
        <end position="19"/>
    </location>
</feature>
<dbReference type="EMBL" id="BDEQ01000001">
    <property type="protein sequence ID" value="GAT99303.1"/>
    <property type="molecule type" value="Genomic_DNA"/>
</dbReference>
<keyword evidence="2" id="KW-0732">Signal</keyword>